<feature type="domain" description="NADP-dependent oxidoreductase" evidence="2">
    <location>
        <begin position="15"/>
        <end position="313"/>
    </location>
</feature>
<keyword evidence="4" id="KW-1185">Reference proteome</keyword>
<dbReference type="InterPro" id="IPR050523">
    <property type="entry name" value="AKR_Detox_Biosynth"/>
</dbReference>
<keyword evidence="1" id="KW-0560">Oxidoreductase</keyword>
<dbReference type="InterPro" id="IPR036812">
    <property type="entry name" value="NAD(P)_OxRdtase_dom_sf"/>
</dbReference>
<dbReference type="AlphaFoldDB" id="A0A4R1L4B1"/>
<dbReference type="CDD" id="cd19081">
    <property type="entry name" value="AKR_AKR9C1"/>
    <property type="match status" value="1"/>
</dbReference>
<gene>
    <name evidence="3" type="ORF">C7378_2560</name>
</gene>
<reference evidence="3 4" key="1">
    <citation type="submission" date="2019-03" db="EMBL/GenBank/DDBJ databases">
        <title>Genomic Encyclopedia of Type Strains, Phase IV (KMG-IV): sequencing the most valuable type-strain genomes for metagenomic binning, comparative biology and taxonomic classification.</title>
        <authorList>
            <person name="Goeker M."/>
        </authorList>
    </citation>
    <scope>NUCLEOTIDE SEQUENCE [LARGE SCALE GENOMIC DNA]</scope>
    <source>
        <strain evidence="3 4">DSM 103428</strain>
    </source>
</reference>
<evidence type="ECO:0000313" key="4">
    <source>
        <dbReference type="Proteomes" id="UP000295210"/>
    </source>
</evidence>
<accession>A0A4R1L4B1</accession>
<protein>
    <submittedName>
        <fullName evidence="3">Aryl-alcohol dehydrogenase-like predicted oxidoreductase</fullName>
    </submittedName>
</protein>
<sequence>MEKRKLGNSGMEVPPICLGGNVYGWTLNEADTFRQLDSALAAGLNFIDTADVYSRWAAGHMGGESETILGNWFAKSGKRKEIILATKVGMDMGDGKQGLKADYIRRAVEDSLRRLQTDYIDLYQAHKDDSSTPLEETLGAFTKLIEEGKVRHIGASNYTGSRLAEALEISQKNGLAKYVSLQPHYNLMERKEFESDLLTAVEKYNIGVIPYFALAAGFLTGKYRSKQDAEKAARGGMVGKYLNERGFAVVEALDAVAKEHQSNPARVALAWLLAQPGVTAPIASATSEKQLEDLIAAPELKLSPEAIKKLNDVSAPDAA</sequence>
<dbReference type="EMBL" id="SMGK01000004">
    <property type="protein sequence ID" value="TCK71937.1"/>
    <property type="molecule type" value="Genomic_DNA"/>
</dbReference>
<dbReference type="Gene3D" id="3.20.20.100">
    <property type="entry name" value="NADP-dependent oxidoreductase domain"/>
    <property type="match status" value="1"/>
</dbReference>
<comment type="caution">
    <text evidence="3">The sequence shown here is derived from an EMBL/GenBank/DDBJ whole genome shotgun (WGS) entry which is preliminary data.</text>
</comment>
<name>A0A4R1L4B1_9BACT</name>
<dbReference type="PANTHER" id="PTHR43364">
    <property type="entry name" value="NADH-SPECIFIC METHYLGLYOXAL REDUCTASE-RELATED"/>
    <property type="match status" value="1"/>
</dbReference>
<evidence type="ECO:0000256" key="1">
    <source>
        <dbReference type="ARBA" id="ARBA00023002"/>
    </source>
</evidence>
<dbReference type="OrthoDB" id="9773828at2"/>
<dbReference type="InterPro" id="IPR023210">
    <property type="entry name" value="NADP_OxRdtase_dom"/>
</dbReference>
<dbReference type="GO" id="GO:0016491">
    <property type="term" value="F:oxidoreductase activity"/>
    <property type="evidence" value="ECO:0007669"/>
    <property type="project" value="UniProtKB-KW"/>
</dbReference>
<dbReference type="FunFam" id="3.20.20.100:FF:000004">
    <property type="entry name" value="Oxidoreductase, aldo/keto reductase"/>
    <property type="match status" value="1"/>
</dbReference>
<proteinExistence type="predicted"/>
<dbReference type="SUPFAM" id="SSF51430">
    <property type="entry name" value="NAD(P)-linked oxidoreductase"/>
    <property type="match status" value="1"/>
</dbReference>
<dbReference type="GO" id="GO:0005829">
    <property type="term" value="C:cytosol"/>
    <property type="evidence" value="ECO:0007669"/>
    <property type="project" value="TreeGrafter"/>
</dbReference>
<dbReference type="Proteomes" id="UP000295210">
    <property type="component" value="Unassembled WGS sequence"/>
</dbReference>
<organism evidence="3 4">
    <name type="scientific">Acidipila rosea</name>
    <dbReference type="NCBI Taxonomy" id="768535"/>
    <lineage>
        <taxon>Bacteria</taxon>
        <taxon>Pseudomonadati</taxon>
        <taxon>Acidobacteriota</taxon>
        <taxon>Terriglobia</taxon>
        <taxon>Terriglobales</taxon>
        <taxon>Acidobacteriaceae</taxon>
        <taxon>Acidipila</taxon>
    </lineage>
</organism>
<evidence type="ECO:0000259" key="2">
    <source>
        <dbReference type="Pfam" id="PF00248"/>
    </source>
</evidence>
<dbReference type="PANTHER" id="PTHR43364:SF6">
    <property type="entry name" value="OXIDOREDUCTASE-RELATED"/>
    <property type="match status" value="1"/>
</dbReference>
<dbReference type="Pfam" id="PF00248">
    <property type="entry name" value="Aldo_ket_red"/>
    <property type="match status" value="1"/>
</dbReference>
<evidence type="ECO:0000313" key="3">
    <source>
        <dbReference type="EMBL" id="TCK71937.1"/>
    </source>
</evidence>